<evidence type="ECO:0000313" key="2">
    <source>
        <dbReference type="EMBL" id="KAA1112843.1"/>
    </source>
</evidence>
<reference evidence="4 5" key="1">
    <citation type="submission" date="2019-05" db="EMBL/GenBank/DDBJ databases">
        <title>Emergence of the Ug99 lineage of the wheat stem rust pathogen through somatic hybridization.</title>
        <authorList>
            <person name="Li F."/>
            <person name="Upadhyaya N.M."/>
            <person name="Sperschneider J."/>
            <person name="Matny O."/>
            <person name="Nguyen-Phuc H."/>
            <person name="Mago R."/>
            <person name="Raley C."/>
            <person name="Miller M.E."/>
            <person name="Silverstein K.A.T."/>
            <person name="Henningsen E."/>
            <person name="Hirsch C.D."/>
            <person name="Visser B."/>
            <person name="Pretorius Z.A."/>
            <person name="Steffenson B.J."/>
            <person name="Schwessinger B."/>
            <person name="Dodds P.N."/>
            <person name="Figueroa M."/>
        </authorList>
    </citation>
    <scope>NUCLEOTIDE SEQUENCE [LARGE SCALE GENOMIC DNA]</scope>
    <source>
        <strain evidence="2">21-0</strain>
        <strain evidence="3 5">Ug99</strain>
    </source>
</reference>
<keyword evidence="1" id="KW-0732">Signal</keyword>
<gene>
    <name evidence="2" type="ORF">PGT21_012500</name>
    <name evidence="3" type="ORF">PGTUg99_005650</name>
</gene>
<dbReference type="Proteomes" id="UP000324748">
    <property type="component" value="Unassembled WGS sequence"/>
</dbReference>
<name>A0A5B0QIG8_PUCGR</name>
<protein>
    <recommendedName>
        <fullName evidence="6">VWFC domain-containing protein</fullName>
    </recommendedName>
</protein>
<sequence>MRSTLAILLVSLVLCHISIAQTCSKPGKCTCTSIEPPRPAPENYCPEGCCVQPPIAQTCSKPSKCTCTSIEPPRPEPEDYCPQGCCVAPPSESQ</sequence>
<accession>A0A5B0QIG8</accession>
<evidence type="ECO:0008006" key="6">
    <source>
        <dbReference type="Google" id="ProtNLM"/>
    </source>
</evidence>
<evidence type="ECO:0000313" key="3">
    <source>
        <dbReference type="EMBL" id="KAA1135691.1"/>
    </source>
</evidence>
<feature type="chain" id="PRO_5036137979" description="VWFC domain-containing protein" evidence="1">
    <location>
        <begin position="21"/>
        <end position="94"/>
    </location>
</feature>
<dbReference type="Proteomes" id="UP000325313">
    <property type="component" value="Unassembled WGS sequence"/>
</dbReference>
<dbReference type="EMBL" id="VSWC01000015">
    <property type="protein sequence ID" value="KAA1112843.1"/>
    <property type="molecule type" value="Genomic_DNA"/>
</dbReference>
<dbReference type="EMBL" id="VDEP01000037">
    <property type="protein sequence ID" value="KAA1135691.1"/>
    <property type="molecule type" value="Genomic_DNA"/>
</dbReference>
<keyword evidence="4" id="KW-1185">Reference proteome</keyword>
<organism evidence="2 4">
    <name type="scientific">Puccinia graminis f. sp. tritici</name>
    <dbReference type="NCBI Taxonomy" id="56615"/>
    <lineage>
        <taxon>Eukaryota</taxon>
        <taxon>Fungi</taxon>
        <taxon>Dikarya</taxon>
        <taxon>Basidiomycota</taxon>
        <taxon>Pucciniomycotina</taxon>
        <taxon>Pucciniomycetes</taxon>
        <taxon>Pucciniales</taxon>
        <taxon>Pucciniaceae</taxon>
        <taxon>Puccinia</taxon>
    </lineage>
</organism>
<evidence type="ECO:0000313" key="4">
    <source>
        <dbReference type="Proteomes" id="UP000324748"/>
    </source>
</evidence>
<feature type="signal peptide" evidence="1">
    <location>
        <begin position="1"/>
        <end position="20"/>
    </location>
</feature>
<dbReference type="AlphaFoldDB" id="A0A5B0QIG8"/>
<comment type="caution">
    <text evidence="2">The sequence shown here is derived from an EMBL/GenBank/DDBJ whole genome shotgun (WGS) entry which is preliminary data.</text>
</comment>
<evidence type="ECO:0000313" key="5">
    <source>
        <dbReference type="Proteomes" id="UP000325313"/>
    </source>
</evidence>
<evidence type="ECO:0000256" key="1">
    <source>
        <dbReference type="SAM" id="SignalP"/>
    </source>
</evidence>
<proteinExistence type="predicted"/>